<evidence type="ECO:0000313" key="1">
    <source>
        <dbReference type="EMBL" id="AYC29987.1"/>
    </source>
</evidence>
<dbReference type="EMBL" id="CP032418">
    <property type="protein sequence ID" value="AYC29987.1"/>
    <property type="molecule type" value="Genomic_DNA"/>
</dbReference>
<keyword evidence="2" id="KW-1185">Reference proteome</keyword>
<dbReference type="AlphaFoldDB" id="A0A385YVR9"/>
<evidence type="ECO:0000313" key="2">
    <source>
        <dbReference type="Proteomes" id="UP000265725"/>
    </source>
</evidence>
<name>A0A385YVR9_9BACL</name>
<dbReference type="OrthoDB" id="2990178at2"/>
<protein>
    <submittedName>
        <fullName evidence="1">Uncharacterized protein</fullName>
    </submittedName>
</protein>
<sequence>MNNDNERLASYISASEGIISSDAIEEVRHFYEHGEYEMSFEGLVIELMKVRKYPNNFNLNEWRELAISYGLNKETVFDGEFWVKFRNWGVLFENR</sequence>
<proteinExistence type="predicted"/>
<dbReference type="Proteomes" id="UP000265725">
    <property type="component" value="Chromosome"/>
</dbReference>
<dbReference type="KEGG" id="paek:D3873_08915"/>
<accession>A0A385YVR9</accession>
<reference evidence="2" key="1">
    <citation type="submission" date="2018-09" db="EMBL/GenBank/DDBJ databases">
        <authorList>
            <person name="Zhu H."/>
        </authorList>
    </citation>
    <scope>NUCLEOTIDE SEQUENCE [LARGE SCALE GENOMIC DNA]</scope>
    <source>
        <strain evidence="2">K2R23-3</strain>
    </source>
</reference>
<gene>
    <name evidence="1" type="ORF">D3873_08915</name>
</gene>
<organism evidence="1 2">
    <name type="scientific">Paenisporosarcina cavernae</name>
    <dbReference type="NCBI Taxonomy" id="2320858"/>
    <lineage>
        <taxon>Bacteria</taxon>
        <taxon>Bacillati</taxon>
        <taxon>Bacillota</taxon>
        <taxon>Bacilli</taxon>
        <taxon>Bacillales</taxon>
        <taxon>Caryophanaceae</taxon>
        <taxon>Paenisporosarcina</taxon>
    </lineage>
</organism>
<dbReference type="RefSeq" id="WP_119883723.1">
    <property type="nucleotide sequence ID" value="NZ_CP032418.1"/>
</dbReference>